<dbReference type="SUPFAM" id="SSF53335">
    <property type="entry name" value="S-adenosyl-L-methionine-dependent methyltransferases"/>
    <property type="match status" value="1"/>
</dbReference>
<dbReference type="PANTHER" id="PTHR43542">
    <property type="entry name" value="METHYLTRANSFERASE"/>
    <property type="match status" value="1"/>
</dbReference>
<accession>A0AAU7AUQ4</accession>
<dbReference type="RefSeq" id="WP_354701892.1">
    <property type="nucleotide sequence ID" value="NZ_CP114014.1"/>
</dbReference>
<dbReference type="KEGG" id="parq:DSM112329_02231"/>
<sequence length="182" mass="19658">MRVIAGAWRGRRLVAPPGDHTRPTADRVREAVFSMLGPLDEDMRVLDLFAGSGAMGIEALSRGAGTARFCDEDRAAVTAIRANLATLDAGPDVATVVRSDAQRLLQEAARAAEAYDLVFLDPPYQLAEELGPALQDDVAAVLAAGGRVVTESGRRRPMTLDRLPMSKERRYGTTLIRIHLHA</sequence>
<dbReference type="PROSITE" id="PS00092">
    <property type="entry name" value="N6_MTASE"/>
    <property type="match status" value="1"/>
</dbReference>
<dbReference type="InterPro" id="IPR004398">
    <property type="entry name" value="RNA_MeTrfase_RsmD"/>
</dbReference>
<dbReference type="PANTHER" id="PTHR43542:SF1">
    <property type="entry name" value="METHYLTRANSFERASE"/>
    <property type="match status" value="1"/>
</dbReference>
<keyword evidence="1 3" id="KW-0489">Methyltransferase</keyword>
<dbReference type="CDD" id="cd02440">
    <property type="entry name" value="AdoMet_MTases"/>
    <property type="match status" value="1"/>
</dbReference>
<reference evidence="3" key="1">
    <citation type="submission" date="2022-12" db="EMBL/GenBank/DDBJ databases">
        <title>Paraconexibacter alkalitolerans sp. nov. and Baekduia alba sp. nov., isolated from soil and emended description of the genera Paraconexibacter (Chun et al., 2020) and Baekduia (An et al., 2020).</title>
        <authorList>
            <person name="Vieira S."/>
            <person name="Huber K.J."/>
            <person name="Geppert A."/>
            <person name="Wolf J."/>
            <person name="Neumann-Schaal M."/>
            <person name="Muesken M."/>
            <person name="Overmann J."/>
        </authorList>
    </citation>
    <scope>NUCLEOTIDE SEQUENCE</scope>
    <source>
        <strain evidence="3">AEG42_29</strain>
    </source>
</reference>
<gene>
    <name evidence="3" type="primary">rsmD</name>
    <name evidence="3" type="ORF">DSM112329_02231</name>
</gene>
<dbReference type="InterPro" id="IPR029063">
    <property type="entry name" value="SAM-dependent_MTases_sf"/>
</dbReference>
<protein>
    <submittedName>
        <fullName evidence="3">Ribosomal RNA small subunit methyltransferase D</fullName>
        <ecNumber evidence="3">2.1.1.171</ecNumber>
    </submittedName>
</protein>
<dbReference type="NCBIfam" id="TIGR00095">
    <property type="entry name" value="16S rRNA (guanine(966)-N(2))-methyltransferase RsmD"/>
    <property type="match status" value="1"/>
</dbReference>
<dbReference type="GO" id="GO:0003676">
    <property type="term" value="F:nucleic acid binding"/>
    <property type="evidence" value="ECO:0007669"/>
    <property type="project" value="InterPro"/>
</dbReference>
<dbReference type="Gene3D" id="3.40.50.150">
    <property type="entry name" value="Vaccinia Virus protein VP39"/>
    <property type="match status" value="1"/>
</dbReference>
<dbReference type="GO" id="GO:0052913">
    <property type="term" value="F:16S rRNA (guanine(966)-N(2))-methyltransferase activity"/>
    <property type="evidence" value="ECO:0007669"/>
    <property type="project" value="UniProtKB-EC"/>
</dbReference>
<dbReference type="AlphaFoldDB" id="A0AAU7AUQ4"/>
<organism evidence="3">
    <name type="scientific">Paraconexibacter sp. AEG42_29</name>
    <dbReference type="NCBI Taxonomy" id="2997339"/>
    <lineage>
        <taxon>Bacteria</taxon>
        <taxon>Bacillati</taxon>
        <taxon>Actinomycetota</taxon>
        <taxon>Thermoleophilia</taxon>
        <taxon>Solirubrobacterales</taxon>
        <taxon>Paraconexibacteraceae</taxon>
        <taxon>Paraconexibacter</taxon>
    </lineage>
</organism>
<evidence type="ECO:0000313" key="3">
    <source>
        <dbReference type="EMBL" id="XAY05381.1"/>
    </source>
</evidence>
<evidence type="ECO:0000256" key="1">
    <source>
        <dbReference type="ARBA" id="ARBA00022603"/>
    </source>
</evidence>
<proteinExistence type="predicted"/>
<dbReference type="EC" id="2.1.1.171" evidence="3"/>
<name>A0AAU7AUQ4_9ACTN</name>
<dbReference type="Pfam" id="PF03602">
    <property type="entry name" value="Cons_hypoth95"/>
    <property type="match status" value="1"/>
</dbReference>
<evidence type="ECO:0000256" key="2">
    <source>
        <dbReference type="ARBA" id="ARBA00022679"/>
    </source>
</evidence>
<dbReference type="InterPro" id="IPR002052">
    <property type="entry name" value="DNA_methylase_N6_adenine_CS"/>
</dbReference>
<dbReference type="PIRSF" id="PIRSF004553">
    <property type="entry name" value="CHP00095"/>
    <property type="match status" value="1"/>
</dbReference>
<keyword evidence="2 3" id="KW-0808">Transferase</keyword>
<dbReference type="EMBL" id="CP114014">
    <property type="protein sequence ID" value="XAY05381.1"/>
    <property type="molecule type" value="Genomic_DNA"/>
</dbReference>